<dbReference type="PANTHER" id="PTHR24171:SF9">
    <property type="entry name" value="ANKYRIN REPEAT DOMAIN-CONTAINING PROTEIN 39"/>
    <property type="match status" value="1"/>
</dbReference>
<protein>
    <recommendedName>
        <fullName evidence="5">DNA replication regulator Sld3 C-terminal domain-containing protein</fullName>
    </recommendedName>
</protein>
<evidence type="ECO:0000256" key="2">
    <source>
        <dbReference type="ARBA" id="ARBA00023043"/>
    </source>
</evidence>
<feature type="repeat" description="ANK" evidence="3">
    <location>
        <begin position="600"/>
        <end position="632"/>
    </location>
</feature>
<dbReference type="InterPro" id="IPR036770">
    <property type="entry name" value="Ankyrin_rpt-contain_sf"/>
</dbReference>
<dbReference type="OMA" id="WMNEKWR"/>
<dbReference type="AlphaFoldDB" id="A0A1M2VNJ2"/>
<feature type="compositionally biased region" description="Basic residues" evidence="4">
    <location>
        <begin position="155"/>
        <end position="165"/>
    </location>
</feature>
<feature type="domain" description="DNA replication regulator Sld3 C-terminal" evidence="5">
    <location>
        <begin position="20"/>
        <end position="337"/>
    </location>
</feature>
<evidence type="ECO:0000256" key="4">
    <source>
        <dbReference type="SAM" id="MobiDB-lite"/>
    </source>
</evidence>
<dbReference type="InterPro" id="IPR002110">
    <property type="entry name" value="Ankyrin_rpt"/>
</dbReference>
<dbReference type="Pfam" id="PF08639">
    <property type="entry name" value="Sld3_STD"/>
    <property type="match status" value="1"/>
</dbReference>
<sequence length="702" mass="75240">MLRVAHASPSTSDAPMTHPLHSLLQPILLTSRASSQKYHTRISQVLAEENDAADAEEEYMWSAYHKDKTSDAAIPEGQDADEDEAHERLQHAWLERMERREVQIQILLHFLLLTLPGPGAPSAAAAAVGAAVGDAPPNDDPTHSLPLPPPLSPSKSKKRKRRARGKPQAPQPPTQQTLEERLESYMDKLAMWQLMRSVDSTLGRGRAHAQSAKSAANGLDAATGTGKDERDWMQAFYEDVVEPLFTGKVPELCALFRSKLFPDAAHSDADTVDLSPPASPRQASKRLKSTSSSSAAGSSKSKSKSQSKDDAAQRSRSRSLSVSLEQEQRERSRSVSTAPGGLRKRAIVREVSMTTVFKGKDRAKSRGDFARTASNLGPGPSLSRTQSQTGVSAKEKSAQGNVLVAATPTKARIAPSQPQPSKTQTRLPALFGGSSSQSQTQQQPQSRLARVDSLDIDIDIDLDLGADEDAFATPTKARPRVHTRPIALDDVGEDVGDEWTLSSSPDVLLLGAPGSQGWDSDTPGATTPPASSSPGELGGFGRPRRPQGRVLADPKLSAANIPQATLDFAHRIFDAARDNNSELLLQAVDAGLPPNLTNDKGNTLLMLAAYNGHAALVKELLAKGADPDRTNDQGQSPLAGAVFKGHDDVVRVLVEGGANPRLGTPTAIQTARLFRKEELLKVMEVTEDDLKEPVPSIPGPPH</sequence>
<comment type="caution">
    <text evidence="6">The sequence shown here is derived from an EMBL/GenBank/DDBJ whole genome shotgun (WGS) entry which is preliminary data.</text>
</comment>
<feature type="region of interest" description="Disordered" evidence="4">
    <location>
        <begin position="267"/>
        <end position="341"/>
    </location>
</feature>
<dbReference type="PROSITE" id="PS50088">
    <property type="entry name" value="ANK_REPEAT"/>
    <property type="match status" value="2"/>
</dbReference>
<evidence type="ECO:0000313" key="7">
    <source>
        <dbReference type="Proteomes" id="UP000184267"/>
    </source>
</evidence>
<dbReference type="Pfam" id="PF12796">
    <property type="entry name" value="Ank_2"/>
    <property type="match status" value="1"/>
</dbReference>
<feature type="compositionally biased region" description="Polar residues" evidence="4">
    <location>
        <begin position="382"/>
        <end position="391"/>
    </location>
</feature>
<dbReference type="PANTHER" id="PTHR24171">
    <property type="entry name" value="ANKYRIN REPEAT DOMAIN-CONTAINING PROTEIN 39-RELATED"/>
    <property type="match status" value="1"/>
</dbReference>
<feature type="repeat" description="ANK" evidence="3">
    <location>
        <begin position="633"/>
        <end position="665"/>
    </location>
</feature>
<dbReference type="Gene3D" id="1.25.40.20">
    <property type="entry name" value="Ankyrin repeat-containing domain"/>
    <property type="match status" value="1"/>
</dbReference>
<feature type="region of interest" description="Disordered" evidence="4">
    <location>
        <begin position="205"/>
        <end position="226"/>
    </location>
</feature>
<dbReference type="InterPro" id="IPR013948">
    <property type="entry name" value="DNA_replication_reg_Sld3_C"/>
</dbReference>
<evidence type="ECO:0000313" key="6">
    <source>
        <dbReference type="EMBL" id="OJT09169.1"/>
    </source>
</evidence>
<feature type="compositionally biased region" description="Low complexity" evidence="4">
    <location>
        <begin position="519"/>
        <end position="535"/>
    </location>
</feature>
<feature type="compositionally biased region" description="Low complexity" evidence="4">
    <location>
        <begin position="289"/>
        <end position="300"/>
    </location>
</feature>
<dbReference type="EMBL" id="MNAD01000978">
    <property type="protein sequence ID" value="OJT09169.1"/>
    <property type="molecule type" value="Genomic_DNA"/>
</dbReference>
<evidence type="ECO:0000259" key="5">
    <source>
        <dbReference type="Pfam" id="PF08639"/>
    </source>
</evidence>
<keyword evidence="2 3" id="KW-0040">ANK repeat</keyword>
<proteinExistence type="predicted"/>
<evidence type="ECO:0000256" key="3">
    <source>
        <dbReference type="PROSITE-ProRule" id="PRU00023"/>
    </source>
</evidence>
<dbReference type="SUPFAM" id="SSF48403">
    <property type="entry name" value="Ankyrin repeat"/>
    <property type="match status" value="1"/>
</dbReference>
<dbReference type="STRING" id="154538.A0A1M2VNJ2"/>
<dbReference type="OrthoDB" id="3003917at2759"/>
<organism evidence="6 7">
    <name type="scientific">Trametes pubescens</name>
    <name type="common">White-rot fungus</name>
    <dbReference type="NCBI Taxonomy" id="154538"/>
    <lineage>
        <taxon>Eukaryota</taxon>
        <taxon>Fungi</taxon>
        <taxon>Dikarya</taxon>
        <taxon>Basidiomycota</taxon>
        <taxon>Agaricomycotina</taxon>
        <taxon>Agaricomycetes</taxon>
        <taxon>Polyporales</taxon>
        <taxon>Polyporaceae</taxon>
        <taxon>Trametes</taxon>
    </lineage>
</organism>
<keyword evidence="1" id="KW-0677">Repeat</keyword>
<feature type="region of interest" description="Disordered" evidence="4">
    <location>
        <begin position="512"/>
        <end position="548"/>
    </location>
</feature>
<dbReference type="PROSITE" id="PS50297">
    <property type="entry name" value="ANK_REP_REGION"/>
    <property type="match status" value="2"/>
</dbReference>
<gene>
    <name evidence="6" type="ORF">TRAPUB_14379</name>
</gene>
<reference evidence="6 7" key="1">
    <citation type="submission" date="2016-10" db="EMBL/GenBank/DDBJ databases">
        <title>Genome sequence of the basidiomycete white-rot fungus Trametes pubescens.</title>
        <authorList>
            <person name="Makela M.R."/>
            <person name="Granchi Z."/>
            <person name="Peng M."/>
            <person name="De Vries R.P."/>
            <person name="Grigoriev I."/>
            <person name="Riley R."/>
            <person name="Hilden K."/>
        </authorList>
    </citation>
    <scope>NUCLEOTIDE SEQUENCE [LARGE SCALE GENOMIC DNA]</scope>
    <source>
        <strain evidence="6 7">FBCC735</strain>
    </source>
</reference>
<evidence type="ECO:0000256" key="1">
    <source>
        <dbReference type="ARBA" id="ARBA00022737"/>
    </source>
</evidence>
<dbReference type="SMART" id="SM00248">
    <property type="entry name" value="ANK"/>
    <property type="match status" value="3"/>
</dbReference>
<accession>A0A1M2VNJ2</accession>
<dbReference type="Proteomes" id="UP000184267">
    <property type="component" value="Unassembled WGS sequence"/>
</dbReference>
<feature type="region of interest" description="Disordered" evidence="4">
    <location>
        <begin position="134"/>
        <end position="178"/>
    </location>
</feature>
<feature type="compositionally biased region" description="Basic and acidic residues" evidence="4">
    <location>
        <begin position="358"/>
        <end position="369"/>
    </location>
</feature>
<name>A0A1M2VNJ2_TRAPU</name>
<feature type="compositionally biased region" description="Low complexity" evidence="4">
    <location>
        <begin position="434"/>
        <end position="446"/>
    </location>
</feature>
<keyword evidence="7" id="KW-1185">Reference proteome</keyword>
<dbReference type="Gene3D" id="1.20.58.2130">
    <property type="match status" value="1"/>
</dbReference>
<feature type="region of interest" description="Disordered" evidence="4">
    <location>
        <begin position="358"/>
        <end position="450"/>
    </location>
</feature>